<dbReference type="PANTHER" id="PTHR11712:SF347">
    <property type="entry name" value="BETA KETOACYL-ACYL CARRIER PROTEIN SYNTHASE"/>
    <property type="match status" value="1"/>
</dbReference>
<gene>
    <name evidence="3" type="ORF">Hsar01_01729</name>
</gene>
<dbReference type="RefSeq" id="WP_353566646.1">
    <property type="nucleotide sequence ID" value="NZ_BAABRI010000008.1"/>
</dbReference>
<evidence type="ECO:0000259" key="2">
    <source>
        <dbReference type="Pfam" id="PF00109"/>
    </source>
</evidence>
<feature type="domain" description="Beta-ketoacyl synthase-like N-terminal" evidence="2">
    <location>
        <begin position="2"/>
        <end position="212"/>
    </location>
</feature>
<dbReference type="InterPro" id="IPR014030">
    <property type="entry name" value="Ketoacyl_synth_N"/>
</dbReference>
<dbReference type="InterPro" id="IPR000794">
    <property type="entry name" value="Beta-ketoacyl_synthase"/>
</dbReference>
<name>A0ABP9UP85_9BACT</name>
<dbReference type="Proteomes" id="UP001476282">
    <property type="component" value="Unassembled WGS sequence"/>
</dbReference>
<dbReference type="Pfam" id="PF00109">
    <property type="entry name" value="ketoacyl-synt"/>
    <property type="match status" value="1"/>
</dbReference>
<organism evidence="3 4">
    <name type="scientific">Haloferula sargassicola</name>
    <dbReference type="NCBI Taxonomy" id="490096"/>
    <lineage>
        <taxon>Bacteria</taxon>
        <taxon>Pseudomonadati</taxon>
        <taxon>Verrucomicrobiota</taxon>
        <taxon>Verrucomicrobiia</taxon>
        <taxon>Verrucomicrobiales</taxon>
        <taxon>Verrucomicrobiaceae</taxon>
        <taxon>Haloferula</taxon>
    </lineage>
</organism>
<accession>A0ABP9UP85</accession>
<dbReference type="SUPFAM" id="SSF53901">
    <property type="entry name" value="Thiolase-like"/>
    <property type="match status" value="2"/>
</dbReference>
<evidence type="ECO:0000256" key="1">
    <source>
        <dbReference type="ARBA" id="ARBA00022679"/>
    </source>
</evidence>
<evidence type="ECO:0000313" key="4">
    <source>
        <dbReference type="Proteomes" id="UP001476282"/>
    </source>
</evidence>
<evidence type="ECO:0000313" key="3">
    <source>
        <dbReference type="EMBL" id="GAA5482507.1"/>
    </source>
</evidence>
<dbReference type="EMBL" id="BAABRI010000008">
    <property type="protein sequence ID" value="GAA5482507.1"/>
    <property type="molecule type" value="Genomic_DNA"/>
</dbReference>
<reference evidence="3 4" key="1">
    <citation type="submission" date="2024-02" db="EMBL/GenBank/DDBJ databases">
        <title>Haloferula sargassicola NBRC 104335.</title>
        <authorList>
            <person name="Ichikawa N."/>
            <person name="Katano-Makiyama Y."/>
            <person name="Hidaka K."/>
        </authorList>
    </citation>
    <scope>NUCLEOTIDE SEQUENCE [LARGE SCALE GENOMIC DNA]</scope>
    <source>
        <strain evidence="3 4">NBRC 104335</strain>
    </source>
</reference>
<protein>
    <recommendedName>
        <fullName evidence="2">Beta-ketoacyl synthase-like N-terminal domain-containing protein</fullName>
    </recommendedName>
</protein>
<dbReference type="PANTHER" id="PTHR11712">
    <property type="entry name" value="POLYKETIDE SYNTHASE-RELATED"/>
    <property type="match status" value="1"/>
</dbReference>
<proteinExistence type="predicted"/>
<comment type="caution">
    <text evidence="3">The sequence shown here is derived from an EMBL/GenBank/DDBJ whole genome shotgun (WGS) entry which is preliminary data.</text>
</comment>
<dbReference type="InterPro" id="IPR016039">
    <property type="entry name" value="Thiolase-like"/>
</dbReference>
<keyword evidence="1" id="KW-0808">Transferase</keyword>
<keyword evidence="4" id="KW-1185">Reference proteome</keyword>
<sequence length="339" mass="35578">MSRITITGTGVVSPAGWGVPALREFLAAGKPVEPEFLERTTAGGEVVRTPIAKVPALTDRSLLPKSPRLRRASSVGKFSAAAVLEALGQEKFDSVVRGELRLGVICSMMNGCVNYSNRFYGEVLADPKVASPILFPETVYNAPASHISAVTNSTAPNDTIIGDGAEFFIALDLAAEWLGRGDCDAVVIVAPEEADWLSAEALGYYDSRMLAAEGAAAVLLERDGDGPQLLAVPDGVSYALEPDRGKAFARLWSELDVDADALWVDGRNGVPRLDAAEESVHWSGPRVSTRKLLGEAMGASAAIQFVAAVDALEQGAADQAVVTSVGGNQGVGGCVLQRR</sequence>
<dbReference type="Gene3D" id="3.40.47.10">
    <property type="match status" value="1"/>
</dbReference>